<evidence type="ECO:0000256" key="1">
    <source>
        <dbReference type="SAM" id="Phobius"/>
    </source>
</evidence>
<accession>A0A6C0FDJ4</accession>
<proteinExistence type="predicted"/>
<keyword evidence="1" id="KW-0472">Membrane</keyword>
<sequence>MKYNLPNFKYISFFISMILVIILLILSYKLLFCKSDKYLLDNQEVYNLHVYPWGTQIMIKDLMAPIYIGDVKNNKFVWKRKLQKYSGFYQLDTGSHLLTDLLIMSRNDLKKNLDENNINYDDLNSSGYVYLQGGTPPINIYQDIRIDNKPHKMPVGLMAIDKQDNMLKEREIVNGVFGLAHIHNGHPLKKYGVTDVLFKTVSKRSIMIDFKNEKMIVGAPIPTDYTFKGLMHYDNNIMRMNVFILDKEGNKNKLLVDTGTLYSQYLSTGPQILEGVKEKGSEGILKMRNAKILPKDLVGVGKKILGYNDLYHGYMYIDYDNNIIYINQNQ</sequence>
<keyword evidence="1" id="KW-1133">Transmembrane helix</keyword>
<evidence type="ECO:0000313" key="2">
    <source>
        <dbReference type="EMBL" id="QHT39094.1"/>
    </source>
</evidence>
<evidence type="ECO:0008006" key="3">
    <source>
        <dbReference type="Google" id="ProtNLM"/>
    </source>
</evidence>
<reference evidence="2" key="1">
    <citation type="journal article" date="2020" name="Nature">
        <title>Giant virus diversity and host interactions through global metagenomics.</title>
        <authorList>
            <person name="Schulz F."/>
            <person name="Roux S."/>
            <person name="Paez-Espino D."/>
            <person name="Jungbluth S."/>
            <person name="Walsh D.A."/>
            <person name="Denef V.J."/>
            <person name="McMahon K.D."/>
            <person name="Konstantinidis K.T."/>
            <person name="Eloe-Fadrosh E.A."/>
            <person name="Kyrpides N.C."/>
            <person name="Woyke T."/>
        </authorList>
    </citation>
    <scope>NUCLEOTIDE SEQUENCE</scope>
    <source>
        <strain evidence="2">GVMAG-S-ERX556126-94</strain>
    </source>
</reference>
<protein>
    <recommendedName>
        <fullName evidence="3">Aspartyl protease</fullName>
    </recommendedName>
</protein>
<keyword evidence="1" id="KW-0812">Transmembrane</keyword>
<feature type="transmembrane region" description="Helical" evidence="1">
    <location>
        <begin position="12"/>
        <end position="32"/>
    </location>
</feature>
<organism evidence="2">
    <name type="scientific">viral metagenome</name>
    <dbReference type="NCBI Taxonomy" id="1070528"/>
    <lineage>
        <taxon>unclassified sequences</taxon>
        <taxon>metagenomes</taxon>
        <taxon>organismal metagenomes</taxon>
    </lineage>
</organism>
<dbReference type="AlphaFoldDB" id="A0A6C0FDJ4"/>
<name>A0A6C0FDJ4_9ZZZZ</name>
<dbReference type="EMBL" id="MN738838">
    <property type="protein sequence ID" value="QHT39094.1"/>
    <property type="molecule type" value="Genomic_DNA"/>
</dbReference>